<dbReference type="Proteomes" id="UP000325113">
    <property type="component" value="Unassembled WGS sequence"/>
</dbReference>
<dbReference type="InterPro" id="IPR008195">
    <property type="entry name" value="Ribosomal_eL34"/>
</dbReference>
<dbReference type="EMBL" id="VLTM01000011">
    <property type="protein sequence ID" value="KAA0165721.1"/>
    <property type="molecule type" value="Genomic_DNA"/>
</dbReference>
<dbReference type="PROSITE" id="PS01145">
    <property type="entry name" value="RIBOSOMAL_L34E"/>
    <property type="match status" value="1"/>
</dbReference>
<sequence>MVKDCRITYRRSTPYNTKSNRIRPVKTPGGRFVARTIVKSSKGVSCPATGNKIHGVSRTRPADFRRLPKCKRTVSRAYGGHLSHQAVKDKIMRAFIVEEQKVLKQVLVEKTRTKKAAAKGGKRR</sequence>
<evidence type="ECO:0008006" key="13">
    <source>
        <dbReference type="Google" id="ProtNLM"/>
    </source>
</evidence>
<dbReference type="Gene3D" id="6.20.340.10">
    <property type="match status" value="1"/>
</dbReference>
<dbReference type="GO" id="GO:1990904">
    <property type="term" value="C:ribonucleoprotein complex"/>
    <property type="evidence" value="ECO:0007669"/>
    <property type="project" value="UniProtKB-KW"/>
</dbReference>
<dbReference type="EMBL" id="VLTL01000006">
    <property type="protein sequence ID" value="KAA0171443.1"/>
    <property type="molecule type" value="Genomic_DNA"/>
</dbReference>
<keyword evidence="10" id="KW-1185">Reference proteome</keyword>
<evidence type="ECO:0000313" key="11">
    <source>
        <dbReference type="Proteomes" id="UP000324907"/>
    </source>
</evidence>
<dbReference type="GO" id="GO:0005840">
    <property type="term" value="C:ribosome"/>
    <property type="evidence" value="ECO:0007669"/>
    <property type="project" value="UniProtKB-KW"/>
</dbReference>
<evidence type="ECO:0000313" key="4">
    <source>
        <dbReference type="EMBL" id="CAD8566348.1"/>
    </source>
</evidence>
<keyword evidence="2" id="KW-0689">Ribosomal protein</keyword>
<evidence type="ECO:0000313" key="6">
    <source>
        <dbReference type="EMBL" id="KAA0165721.1"/>
    </source>
</evidence>
<gene>
    <name evidence="4" type="ORF">CROE0942_LOCUS10727</name>
    <name evidence="7" type="ORF">FNF27_06641</name>
    <name evidence="8" type="ORF">FNF28_00655</name>
    <name evidence="5" type="ORF">FNF29_03694</name>
    <name evidence="6" type="ORF">FNF31_01698</name>
</gene>
<dbReference type="Pfam" id="PF01199">
    <property type="entry name" value="Ribosomal_L34e"/>
    <property type="match status" value="1"/>
</dbReference>
<reference evidence="4" key="2">
    <citation type="submission" date="2021-01" db="EMBL/GenBank/DDBJ databases">
        <authorList>
            <person name="Corre E."/>
            <person name="Pelletier E."/>
            <person name="Niang G."/>
            <person name="Scheremetjew M."/>
            <person name="Finn R."/>
            <person name="Kale V."/>
            <person name="Holt S."/>
            <person name="Cochrane G."/>
            <person name="Meng A."/>
            <person name="Brown T."/>
            <person name="Cohen L."/>
        </authorList>
    </citation>
    <scope>NUCLEOTIDE SEQUENCE</scope>
    <source>
        <strain evidence="4">E4-10</strain>
    </source>
</reference>
<dbReference type="InterPro" id="IPR038562">
    <property type="entry name" value="Ribosomal_eL34_C_sf"/>
</dbReference>
<dbReference type="Gene3D" id="6.20.370.70">
    <property type="match status" value="1"/>
</dbReference>
<evidence type="ECO:0000313" key="7">
    <source>
        <dbReference type="EMBL" id="KAA0170384.1"/>
    </source>
</evidence>
<protein>
    <recommendedName>
        <fullName evidence="13">60S ribosomal protein L34</fullName>
    </recommendedName>
</protein>
<evidence type="ECO:0000313" key="10">
    <source>
        <dbReference type="Proteomes" id="UP000323011"/>
    </source>
</evidence>
<dbReference type="InterPro" id="IPR018065">
    <property type="entry name" value="Ribosomal_eL34_CS"/>
</dbReference>
<dbReference type="EMBL" id="VLTN01000019">
    <property type="protein sequence ID" value="KAA0152807.1"/>
    <property type="molecule type" value="Genomic_DNA"/>
</dbReference>
<proteinExistence type="inferred from homology"/>
<dbReference type="PANTHER" id="PTHR10759">
    <property type="entry name" value="60S RIBOSOMAL PROTEIN L34"/>
    <property type="match status" value="1"/>
</dbReference>
<evidence type="ECO:0000313" key="12">
    <source>
        <dbReference type="Proteomes" id="UP000325113"/>
    </source>
</evidence>
<evidence type="ECO:0000256" key="3">
    <source>
        <dbReference type="ARBA" id="ARBA00023274"/>
    </source>
</evidence>
<dbReference type="PRINTS" id="PR01250">
    <property type="entry name" value="RIBOSOMALL34"/>
</dbReference>
<evidence type="ECO:0000256" key="2">
    <source>
        <dbReference type="ARBA" id="ARBA00022980"/>
    </source>
</evidence>
<dbReference type="Proteomes" id="UP000324907">
    <property type="component" value="Unassembled WGS sequence"/>
</dbReference>
<dbReference type="OrthoDB" id="277449at2759"/>
<keyword evidence="3" id="KW-0687">Ribonucleoprotein</keyword>
<dbReference type="EMBL" id="HBET01015928">
    <property type="protein sequence ID" value="CAD8566348.1"/>
    <property type="molecule type" value="Transcribed_RNA"/>
</dbReference>
<evidence type="ECO:0000313" key="5">
    <source>
        <dbReference type="EMBL" id="KAA0152807.1"/>
    </source>
</evidence>
<dbReference type="Proteomes" id="UP000322899">
    <property type="component" value="Unassembled WGS sequence"/>
</dbReference>
<accession>A0A5A8DPB3</accession>
<evidence type="ECO:0000313" key="9">
    <source>
        <dbReference type="Proteomes" id="UP000322899"/>
    </source>
</evidence>
<dbReference type="Proteomes" id="UP000323011">
    <property type="component" value="Unassembled WGS sequence"/>
</dbReference>
<comment type="similarity">
    <text evidence="1">Belongs to the eukaryotic ribosomal protein eL34 family.</text>
</comment>
<dbReference type="GO" id="GO:0003735">
    <property type="term" value="F:structural constituent of ribosome"/>
    <property type="evidence" value="ECO:0007669"/>
    <property type="project" value="InterPro"/>
</dbReference>
<dbReference type="AlphaFoldDB" id="A0A5A8DPB3"/>
<reference evidence="9 10" key="1">
    <citation type="submission" date="2019-07" db="EMBL/GenBank/DDBJ databases">
        <title>Genomes of Cafeteria roenbergensis.</title>
        <authorList>
            <person name="Fischer M.G."/>
            <person name="Hackl T."/>
            <person name="Roman M."/>
        </authorList>
    </citation>
    <scope>NUCLEOTIDE SEQUENCE [LARGE SCALE GENOMIC DNA]</scope>
    <source>
        <strain evidence="5 10">BVI</strain>
        <strain evidence="6 12">Cflag</strain>
        <strain evidence="7 9">E4-10P</strain>
        <strain evidence="8 11">RCC970-E3</strain>
    </source>
</reference>
<evidence type="ECO:0000313" key="8">
    <source>
        <dbReference type="EMBL" id="KAA0171443.1"/>
    </source>
</evidence>
<dbReference type="GO" id="GO:0006412">
    <property type="term" value="P:translation"/>
    <property type="evidence" value="ECO:0007669"/>
    <property type="project" value="InterPro"/>
</dbReference>
<evidence type="ECO:0000256" key="1">
    <source>
        <dbReference type="ARBA" id="ARBA00009875"/>
    </source>
</evidence>
<organism evidence="6 12">
    <name type="scientific">Cafeteria roenbergensis</name>
    <name type="common">Marine flagellate</name>
    <dbReference type="NCBI Taxonomy" id="33653"/>
    <lineage>
        <taxon>Eukaryota</taxon>
        <taxon>Sar</taxon>
        <taxon>Stramenopiles</taxon>
        <taxon>Bigyra</taxon>
        <taxon>Opalozoa</taxon>
        <taxon>Bicosoecida</taxon>
        <taxon>Cafeteriaceae</taxon>
        <taxon>Cafeteria</taxon>
    </lineage>
</organism>
<name>A0A5A8DPB3_CAFRO</name>
<dbReference type="OMA" id="RCHKCVR"/>
<dbReference type="EMBL" id="VLTO01000061">
    <property type="protein sequence ID" value="KAA0170384.1"/>
    <property type="molecule type" value="Genomic_DNA"/>
</dbReference>